<dbReference type="Pfam" id="PF08423">
    <property type="entry name" value="Rad51"/>
    <property type="match status" value="1"/>
</dbReference>
<evidence type="ECO:0000256" key="6">
    <source>
        <dbReference type="ARBA" id="ARBA00023242"/>
    </source>
</evidence>
<dbReference type="EMBL" id="JWZT01004899">
    <property type="protein sequence ID" value="KII62671.1"/>
    <property type="molecule type" value="Genomic_DNA"/>
</dbReference>
<reference evidence="9 10" key="1">
    <citation type="journal article" date="2014" name="Genome Biol. Evol.">
        <title>The genome of the myxosporean Thelohanellus kitauei shows adaptations to nutrient acquisition within its fish host.</title>
        <authorList>
            <person name="Yang Y."/>
            <person name="Xiong J."/>
            <person name="Zhou Z."/>
            <person name="Huo F."/>
            <person name="Miao W."/>
            <person name="Ran C."/>
            <person name="Liu Y."/>
            <person name="Zhang J."/>
            <person name="Feng J."/>
            <person name="Wang M."/>
            <person name="Wang M."/>
            <person name="Wang L."/>
            <person name="Yao B."/>
        </authorList>
    </citation>
    <scope>NUCLEOTIDE SEQUENCE [LARGE SCALE GENOMIC DNA]</scope>
    <source>
        <strain evidence="9">Wuqing</strain>
    </source>
</reference>
<keyword evidence="4" id="KW-0067">ATP-binding</keyword>
<dbReference type="GO" id="GO:0033065">
    <property type="term" value="C:Rad51C-XRCC3 complex"/>
    <property type="evidence" value="ECO:0007669"/>
    <property type="project" value="TreeGrafter"/>
</dbReference>
<dbReference type="OMA" id="LERITFC"/>
<evidence type="ECO:0000256" key="4">
    <source>
        <dbReference type="ARBA" id="ARBA00022840"/>
    </source>
</evidence>
<dbReference type="AlphaFoldDB" id="A0A0C2MM45"/>
<name>A0A0C2MM45_THEKT</name>
<evidence type="ECO:0000313" key="10">
    <source>
        <dbReference type="Proteomes" id="UP000031668"/>
    </source>
</evidence>
<dbReference type="PROSITE" id="PS50162">
    <property type="entry name" value="RECA_2"/>
    <property type="match status" value="1"/>
</dbReference>
<dbReference type="GO" id="GO:0000707">
    <property type="term" value="P:meiotic DNA recombinase assembly"/>
    <property type="evidence" value="ECO:0007669"/>
    <property type="project" value="TreeGrafter"/>
</dbReference>
<evidence type="ECO:0000256" key="1">
    <source>
        <dbReference type="ARBA" id="ARBA00004123"/>
    </source>
</evidence>
<keyword evidence="3" id="KW-0227">DNA damage</keyword>
<evidence type="ECO:0000256" key="2">
    <source>
        <dbReference type="ARBA" id="ARBA00022741"/>
    </source>
</evidence>
<evidence type="ECO:0000256" key="3">
    <source>
        <dbReference type="ARBA" id="ARBA00022763"/>
    </source>
</evidence>
<dbReference type="GO" id="GO:0000400">
    <property type="term" value="F:four-way junction DNA binding"/>
    <property type="evidence" value="ECO:0007669"/>
    <property type="project" value="TreeGrafter"/>
</dbReference>
<dbReference type="InterPro" id="IPR013632">
    <property type="entry name" value="Rad51_C"/>
</dbReference>
<dbReference type="InterPro" id="IPR020588">
    <property type="entry name" value="RecA_ATP-bd"/>
</dbReference>
<gene>
    <name evidence="9" type="ORF">RF11_03471</name>
</gene>
<evidence type="ECO:0000313" key="9">
    <source>
        <dbReference type="EMBL" id="KII62671.1"/>
    </source>
</evidence>
<sequence>MSDWKVTKQDVEKIKANSLKKFSNLFECASISDSQLFQPCLPTNLEYISTHFESLDHLLGGGFAFGHVSEIYGDVGTGKTQLCAQLLASYCINAYTEQCNRSVIYIDTENGFVSNRLQEIVKSFHKTADLGHVLGKIYFKIVLKAEKLVELISDLPGILNKSPEIRMIIIDSIAAPFWRHLNDNKQHTGLVVKCGLDLVNIAIEHDVCIIVTNRIRYAALKVGKQLPSLGDYWSHVPNLRLYLAQERQERTATIVKSFNNSRGSVKFQINSNGFSL</sequence>
<dbReference type="OrthoDB" id="1861185at2759"/>
<dbReference type="Proteomes" id="UP000031668">
    <property type="component" value="Unassembled WGS sequence"/>
</dbReference>
<comment type="caution">
    <text evidence="9">The sequence shown here is derived from an EMBL/GenBank/DDBJ whole genome shotgun (WGS) entry which is preliminary data.</text>
</comment>
<dbReference type="GO" id="GO:0007131">
    <property type="term" value="P:reciprocal meiotic recombination"/>
    <property type="evidence" value="ECO:0007669"/>
    <property type="project" value="TreeGrafter"/>
</dbReference>
<dbReference type="GO" id="GO:0008821">
    <property type="term" value="F:crossover junction DNA endonuclease activity"/>
    <property type="evidence" value="ECO:0007669"/>
    <property type="project" value="TreeGrafter"/>
</dbReference>
<dbReference type="GO" id="GO:0140664">
    <property type="term" value="F:ATP-dependent DNA damage sensor activity"/>
    <property type="evidence" value="ECO:0007669"/>
    <property type="project" value="InterPro"/>
</dbReference>
<accession>A0A0C2MM45</accession>
<protein>
    <recommendedName>
        <fullName evidence="7">DNA repair protein RAD51 homolog 3</fullName>
    </recommendedName>
</protein>
<evidence type="ECO:0000256" key="5">
    <source>
        <dbReference type="ARBA" id="ARBA00023204"/>
    </source>
</evidence>
<dbReference type="GO" id="GO:0005524">
    <property type="term" value="F:ATP binding"/>
    <property type="evidence" value="ECO:0007669"/>
    <property type="project" value="UniProtKB-KW"/>
</dbReference>
<organism evidence="9 10">
    <name type="scientific">Thelohanellus kitauei</name>
    <name type="common">Myxosporean</name>
    <dbReference type="NCBI Taxonomy" id="669202"/>
    <lineage>
        <taxon>Eukaryota</taxon>
        <taxon>Metazoa</taxon>
        <taxon>Cnidaria</taxon>
        <taxon>Myxozoa</taxon>
        <taxon>Myxosporea</taxon>
        <taxon>Bivalvulida</taxon>
        <taxon>Platysporina</taxon>
        <taxon>Myxobolidae</taxon>
        <taxon>Thelohanellus</taxon>
    </lineage>
</organism>
<keyword evidence="5" id="KW-0234">DNA repair</keyword>
<evidence type="ECO:0000256" key="7">
    <source>
        <dbReference type="ARBA" id="ARBA00040674"/>
    </source>
</evidence>
<evidence type="ECO:0000259" key="8">
    <source>
        <dbReference type="PROSITE" id="PS50162"/>
    </source>
</evidence>
<comment type="subcellular location">
    <subcellularLocation>
        <location evidence="1">Nucleus</location>
    </subcellularLocation>
</comment>
<proteinExistence type="predicted"/>
<feature type="domain" description="RecA family profile 1" evidence="8">
    <location>
        <begin position="44"/>
        <end position="215"/>
    </location>
</feature>
<dbReference type="GO" id="GO:0033063">
    <property type="term" value="C:Rad51B-Rad51C-Rad51D-XRCC2 complex"/>
    <property type="evidence" value="ECO:0007669"/>
    <property type="project" value="TreeGrafter"/>
</dbReference>
<dbReference type="PANTHER" id="PTHR46239">
    <property type="entry name" value="DNA REPAIR PROTEIN RAD51 HOMOLOG 3 RAD51C"/>
    <property type="match status" value="1"/>
</dbReference>
<dbReference type="PANTHER" id="PTHR46239:SF1">
    <property type="entry name" value="DNA REPAIR PROTEIN RAD51 HOMOLOG 3"/>
    <property type="match status" value="1"/>
</dbReference>
<keyword evidence="6" id="KW-0539">Nucleus</keyword>
<dbReference type="InterPro" id="IPR027417">
    <property type="entry name" value="P-loop_NTPase"/>
</dbReference>
<keyword evidence="10" id="KW-1185">Reference proteome</keyword>
<dbReference type="Gene3D" id="3.40.50.300">
    <property type="entry name" value="P-loop containing nucleotide triphosphate hydrolases"/>
    <property type="match status" value="1"/>
</dbReference>
<dbReference type="GO" id="GO:0005657">
    <property type="term" value="C:replication fork"/>
    <property type="evidence" value="ECO:0007669"/>
    <property type="project" value="TreeGrafter"/>
</dbReference>
<dbReference type="SUPFAM" id="SSF52540">
    <property type="entry name" value="P-loop containing nucleoside triphosphate hydrolases"/>
    <property type="match status" value="1"/>
</dbReference>
<keyword evidence="2" id="KW-0547">Nucleotide-binding</keyword>
<dbReference type="InterPro" id="IPR052093">
    <property type="entry name" value="HR_Repair_Mediator"/>
</dbReference>